<keyword evidence="3 7" id="KW-1133">Transmembrane helix</keyword>
<feature type="compositionally biased region" description="Basic and acidic residues" evidence="6">
    <location>
        <begin position="321"/>
        <end position="330"/>
    </location>
</feature>
<feature type="region of interest" description="Disordered" evidence="6">
    <location>
        <begin position="321"/>
        <end position="409"/>
    </location>
</feature>
<comment type="caution">
    <text evidence="9">The sequence shown here is derived from an EMBL/GenBank/DDBJ whole genome shotgun (WGS) entry which is preliminary data.</text>
</comment>
<evidence type="ECO:0000256" key="3">
    <source>
        <dbReference type="ARBA" id="ARBA00022989"/>
    </source>
</evidence>
<sequence>MSASLQAALIETWTLYSAGVIFIGLRVFSRTKLVGVRGYRLDDYLIWICLAAYTGMTAAAHIVGGTGDTSHLTMEERLAMTSEQRQARSLGSKWFMVGWYTYITLIWTLKFNMLCLYQRVVSGVWVEKFIKPTMGLVIASGISIYILFATGCRPFHKLWQVLPDPGEYCAPQSPAFLITVLVLNLMTDVCIIAIPAPVIIPLKTSIARKIGLLLLFSAGLFVMLAAILRVSYVLVLKQGQTAAIWSCREDVIAILVGQATMISPMFKRRFWNGNHSNQGYANSYTSKPEGVELSAASRQAAFRNKFSKPKDPYNVSVLETRNESEERIVESDGNGHLFSDLRSKTLPEHPSTSTTSSRGARSSHHGNTEINIQRTVDVESVADVEGGLSPDQKPNYGHNSRIHSKWHAF</sequence>
<feature type="domain" description="Rhodopsin" evidence="8">
    <location>
        <begin position="25"/>
        <end position="267"/>
    </location>
</feature>
<dbReference type="InterPro" id="IPR049326">
    <property type="entry name" value="Rhodopsin_dom_fungi"/>
</dbReference>
<protein>
    <recommendedName>
        <fullName evidence="8">Rhodopsin domain-containing protein</fullName>
    </recommendedName>
</protein>
<feature type="transmembrane region" description="Helical" evidence="7">
    <location>
        <begin position="212"/>
        <end position="235"/>
    </location>
</feature>
<evidence type="ECO:0000313" key="9">
    <source>
        <dbReference type="EMBL" id="KAK5094119.1"/>
    </source>
</evidence>
<comment type="subcellular location">
    <subcellularLocation>
        <location evidence="1">Membrane</location>
        <topology evidence="1">Multi-pass membrane protein</topology>
    </subcellularLocation>
</comment>
<comment type="similarity">
    <text evidence="5">Belongs to the SAT4 family.</text>
</comment>
<evidence type="ECO:0000256" key="4">
    <source>
        <dbReference type="ARBA" id="ARBA00023136"/>
    </source>
</evidence>
<evidence type="ECO:0000313" key="10">
    <source>
        <dbReference type="Proteomes" id="UP001345013"/>
    </source>
</evidence>
<evidence type="ECO:0000256" key="1">
    <source>
        <dbReference type="ARBA" id="ARBA00004141"/>
    </source>
</evidence>
<proteinExistence type="inferred from homology"/>
<dbReference type="EMBL" id="JAVRRG010000036">
    <property type="protein sequence ID" value="KAK5094119.1"/>
    <property type="molecule type" value="Genomic_DNA"/>
</dbReference>
<feature type="compositionally biased region" description="Basic residues" evidence="6">
    <location>
        <begin position="400"/>
        <end position="409"/>
    </location>
</feature>
<organism evidence="9 10">
    <name type="scientific">Lithohypha guttulata</name>
    <dbReference type="NCBI Taxonomy" id="1690604"/>
    <lineage>
        <taxon>Eukaryota</taxon>
        <taxon>Fungi</taxon>
        <taxon>Dikarya</taxon>
        <taxon>Ascomycota</taxon>
        <taxon>Pezizomycotina</taxon>
        <taxon>Eurotiomycetes</taxon>
        <taxon>Chaetothyriomycetidae</taxon>
        <taxon>Chaetothyriales</taxon>
        <taxon>Trichomeriaceae</taxon>
        <taxon>Lithohypha</taxon>
    </lineage>
</organism>
<gene>
    <name evidence="9" type="ORF">LTR24_003724</name>
</gene>
<dbReference type="PANTHER" id="PTHR33048:SF2">
    <property type="entry name" value="SRPK"/>
    <property type="match status" value="1"/>
</dbReference>
<evidence type="ECO:0000256" key="2">
    <source>
        <dbReference type="ARBA" id="ARBA00022692"/>
    </source>
</evidence>
<feature type="transmembrane region" description="Helical" evidence="7">
    <location>
        <begin position="6"/>
        <end position="28"/>
    </location>
</feature>
<feature type="transmembrane region" description="Helical" evidence="7">
    <location>
        <begin position="129"/>
        <end position="148"/>
    </location>
</feature>
<keyword evidence="10" id="KW-1185">Reference proteome</keyword>
<name>A0ABR0KEX4_9EURO</name>
<feature type="transmembrane region" description="Helical" evidence="7">
    <location>
        <begin position="175"/>
        <end position="200"/>
    </location>
</feature>
<dbReference type="Proteomes" id="UP001345013">
    <property type="component" value="Unassembled WGS sequence"/>
</dbReference>
<keyword evidence="4 7" id="KW-0472">Membrane</keyword>
<dbReference type="PANTHER" id="PTHR33048">
    <property type="entry name" value="PTH11-LIKE INTEGRAL MEMBRANE PROTEIN (AFU_ORTHOLOGUE AFUA_5G11245)"/>
    <property type="match status" value="1"/>
</dbReference>
<evidence type="ECO:0000256" key="5">
    <source>
        <dbReference type="ARBA" id="ARBA00038359"/>
    </source>
</evidence>
<dbReference type="Pfam" id="PF20684">
    <property type="entry name" value="Fung_rhodopsin"/>
    <property type="match status" value="1"/>
</dbReference>
<evidence type="ECO:0000256" key="7">
    <source>
        <dbReference type="SAM" id="Phobius"/>
    </source>
</evidence>
<accession>A0ABR0KEX4</accession>
<evidence type="ECO:0000259" key="8">
    <source>
        <dbReference type="Pfam" id="PF20684"/>
    </source>
</evidence>
<keyword evidence="2 7" id="KW-0812">Transmembrane</keyword>
<evidence type="ECO:0000256" key="6">
    <source>
        <dbReference type="SAM" id="MobiDB-lite"/>
    </source>
</evidence>
<reference evidence="9 10" key="1">
    <citation type="submission" date="2023-08" db="EMBL/GenBank/DDBJ databases">
        <title>Black Yeasts Isolated from many extreme environments.</title>
        <authorList>
            <person name="Coleine C."/>
            <person name="Stajich J.E."/>
            <person name="Selbmann L."/>
        </authorList>
    </citation>
    <scope>NUCLEOTIDE SEQUENCE [LARGE SCALE GENOMIC DNA]</scope>
    <source>
        <strain evidence="9 10">CCFEE 5885</strain>
    </source>
</reference>
<feature type="transmembrane region" description="Helical" evidence="7">
    <location>
        <begin position="44"/>
        <end position="64"/>
    </location>
</feature>
<feature type="compositionally biased region" description="Low complexity" evidence="6">
    <location>
        <begin position="351"/>
        <end position="360"/>
    </location>
</feature>
<dbReference type="InterPro" id="IPR052337">
    <property type="entry name" value="SAT4-like"/>
</dbReference>